<evidence type="ECO:0000313" key="2">
    <source>
        <dbReference type="EMBL" id="QDV38674.1"/>
    </source>
</evidence>
<dbReference type="KEGG" id="tpla:ElP_66290"/>
<dbReference type="Proteomes" id="UP000317835">
    <property type="component" value="Chromosome"/>
</dbReference>
<dbReference type="RefSeq" id="WP_145277358.1">
    <property type="nucleotide sequence ID" value="NZ_CP036426.1"/>
</dbReference>
<dbReference type="PANTHER" id="PTHR37957:SF1">
    <property type="entry name" value="PHYTASE-LIKE DOMAIN-CONTAINING PROTEIN"/>
    <property type="match status" value="1"/>
</dbReference>
<dbReference type="EMBL" id="CP036426">
    <property type="protein sequence ID" value="QDV38674.1"/>
    <property type="molecule type" value="Genomic_DNA"/>
</dbReference>
<dbReference type="AlphaFoldDB" id="A0A518HCT1"/>
<keyword evidence="3" id="KW-1185">Reference proteome</keyword>
<name>A0A518HCT1_9BACT</name>
<sequence length="368" mass="37865">MRLIEVLLLSIPPATAPGSSRDGQAVEAIEYLGQATLPGTLTEDGTRVGGLSGLAFDEGEGVFLALSDDRGGPDSPAPRAYRLRIDLADGRLDPGDVGVEGVLVLTRRDGSAVPAGTADAEGIALGGGGGLFIGSEGIPGADPPVPPSVDRFDRGAGRHVGAFEVPAAYRPGPGRGVRENLGFESLTITPGGRFVDAATENALLQDGPAASVESGTTCRILRFDRASGEPAAEFAYEAGPIVGRIGPRVAGLVELLAIDESRWLALERSFSAGSGCSIRLFEASIDGATDLQGVDALADRPGVVPVSKRLVLDLGTLGEFLPTNLEGMAFGPDLPDGRRSLILVADNNRMALLPSQFVAFGVTMAPSE</sequence>
<dbReference type="Pfam" id="PF13449">
    <property type="entry name" value="Phytase-like"/>
    <property type="match status" value="1"/>
</dbReference>
<organism evidence="2 3">
    <name type="scientific">Tautonia plasticadhaerens</name>
    <dbReference type="NCBI Taxonomy" id="2527974"/>
    <lineage>
        <taxon>Bacteria</taxon>
        <taxon>Pseudomonadati</taxon>
        <taxon>Planctomycetota</taxon>
        <taxon>Planctomycetia</taxon>
        <taxon>Isosphaerales</taxon>
        <taxon>Isosphaeraceae</taxon>
        <taxon>Tautonia</taxon>
    </lineage>
</organism>
<feature type="domain" description="Phytase-like" evidence="1">
    <location>
        <begin position="46"/>
        <end position="348"/>
    </location>
</feature>
<evidence type="ECO:0000259" key="1">
    <source>
        <dbReference type="Pfam" id="PF13449"/>
    </source>
</evidence>
<protein>
    <recommendedName>
        <fullName evidence="1">Phytase-like domain-containing protein</fullName>
    </recommendedName>
</protein>
<reference evidence="2 3" key="1">
    <citation type="submission" date="2019-02" db="EMBL/GenBank/DDBJ databases">
        <title>Deep-cultivation of Planctomycetes and their phenomic and genomic characterization uncovers novel biology.</title>
        <authorList>
            <person name="Wiegand S."/>
            <person name="Jogler M."/>
            <person name="Boedeker C."/>
            <person name="Pinto D."/>
            <person name="Vollmers J."/>
            <person name="Rivas-Marin E."/>
            <person name="Kohn T."/>
            <person name="Peeters S.H."/>
            <person name="Heuer A."/>
            <person name="Rast P."/>
            <person name="Oberbeckmann S."/>
            <person name="Bunk B."/>
            <person name="Jeske O."/>
            <person name="Meyerdierks A."/>
            <person name="Storesund J.E."/>
            <person name="Kallscheuer N."/>
            <person name="Luecker S."/>
            <person name="Lage O.M."/>
            <person name="Pohl T."/>
            <person name="Merkel B.J."/>
            <person name="Hornburger P."/>
            <person name="Mueller R.-W."/>
            <person name="Bruemmer F."/>
            <person name="Labrenz M."/>
            <person name="Spormann A.M."/>
            <person name="Op den Camp H."/>
            <person name="Overmann J."/>
            <person name="Amann R."/>
            <person name="Jetten M.S.M."/>
            <person name="Mascher T."/>
            <person name="Medema M.H."/>
            <person name="Devos D.P."/>
            <person name="Kaster A.-K."/>
            <person name="Ovreas L."/>
            <person name="Rohde M."/>
            <person name="Galperin M.Y."/>
            <person name="Jogler C."/>
        </authorList>
    </citation>
    <scope>NUCLEOTIDE SEQUENCE [LARGE SCALE GENOMIC DNA]</scope>
    <source>
        <strain evidence="2 3">ElP</strain>
    </source>
</reference>
<dbReference type="InterPro" id="IPR027372">
    <property type="entry name" value="Phytase-like_dom"/>
</dbReference>
<evidence type="ECO:0000313" key="3">
    <source>
        <dbReference type="Proteomes" id="UP000317835"/>
    </source>
</evidence>
<proteinExistence type="predicted"/>
<dbReference type="OrthoDB" id="9803927at2"/>
<accession>A0A518HCT1</accession>
<dbReference type="PANTHER" id="PTHR37957">
    <property type="entry name" value="BLR7070 PROTEIN"/>
    <property type="match status" value="1"/>
</dbReference>
<gene>
    <name evidence="2" type="ORF">ElP_66290</name>
</gene>